<dbReference type="NCBIfam" id="NF005460">
    <property type="entry name" value="PRK07056.1"/>
    <property type="match status" value="1"/>
</dbReference>
<dbReference type="InterPro" id="IPR023631">
    <property type="entry name" value="Amidase_dom"/>
</dbReference>
<dbReference type="InterPro" id="IPR036928">
    <property type="entry name" value="AS_sf"/>
</dbReference>
<organism evidence="2 3">
    <name type="scientific">Comamonas jiangduensis</name>
    <dbReference type="NCBI Taxonomy" id="1194168"/>
    <lineage>
        <taxon>Bacteria</taxon>
        <taxon>Pseudomonadati</taxon>
        <taxon>Pseudomonadota</taxon>
        <taxon>Betaproteobacteria</taxon>
        <taxon>Burkholderiales</taxon>
        <taxon>Comamonadaceae</taxon>
        <taxon>Comamonas</taxon>
    </lineage>
</organism>
<dbReference type="InterPro" id="IPR020556">
    <property type="entry name" value="Amidase_CS"/>
</dbReference>
<dbReference type="PANTHER" id="PTHR11895:SF176">
    <property type="entry name" value="AMIDASE AMID-RELATED"/>
    <property type="match status" value="1"/>
</dbReference>
<keyword evidence="3" id="KW-1185">Reference proteome</keyword>
<comment type="caution">
    <text evidence="2">The sequence shown here is derived from an EMBL/GenBank/DDBJ whole genome shotgun (WGS) entry which is preliminary data.</text>
</comment>
<dbReference type="Proteomes" id="UP001567350">
    <property type="component" value="Unassembled WGS sequence"/>
</dbReference>
<name>A0ABV4IFT3_9BURK</name>
<dbReference type="SUPFAM" id="SSF75304">
    <property type="entry name" value="Amidase signature (AS) enzymes"/>
    <property type="match status" value="1"/>
</dbReference>
<dbReference type="PROSITE" id="PS00571">
    <property type="entry name" value="AMIDASES"/>
    <property type="match status" value="1"/>
</dbReference>
<gene>
    <name evidence="2" type="ORF">ACBP88_09310</name>
</gene>
<evidence type="ECO:0000259" key="1">
    <source>
        <dbReference type="Pfam" id="PF01425"/>
    </source>
</evidence>
<dbReference type="EMBL" id="JBGJLR010000008">
    <property type="protein sequence ID" value="MEZ2739645.1"/>
    <property type="molecule type" value="Genomic_DNA"/>
</dbReference>
<proteinExistence type="predicted"/>
<feature type="domain" description="Amidase" evidence="1">
    <location>
        <begin position="12"/>
        <end position="422"/>
    </location>
</feature>
<dbReference type="NCBIfam" id="NF004622">
    <property type="entry name" value="PRK05962.1"/>
    <property type="match status" value="1"/>
</dbReference>
<evidence type="ECO:0000313" key="2">
    <source>
        <dbReference type="EMBL" id="MEZ2739645.1"/>
    </source>
</evidence>
<evidence type="ECO:0000313" key="3">
    <source>
        <dbReference type="Proteomes" id="UP001567350"/>
    </source>
</evidence>
<protein>
    <submittedName>
        <fullName evidence="2">Amidase</fullName>
    </submittedName>
</protein>
<dbReference type="PANTHER" id="PTHR11895">
    <property type="entry name" value="TRANSAMIDASE"/>
    <property type="match status" value="1"/>
</dbReference>
<accession>A0ABV4IFT3</accession>
<sequence>MSQTCVQRTQTALQNIAAAGDEGARIFTKVYTESAHAEAVAADARAALGISLSPLDGRIVSIKDLFDVAGEATTAGSKVMRDAPVAAQDAVVVQRLRAAGAVIIGKTNMTEFAFSGIGINPHYGTPGNAKDVNCIPGGSSSGAGVAVARGMCEIAIGSDTGGSVRIPSALNGVTGFKPTQGRVTREGAFPLSYSLDTVGPLAANVLDCAKADSVLAGEKWVPLQARRLEGLRIGIPRGLLFTQADEAVLLAFEQALQRLGNRGVKLIDADLDVLIAAPFQLQEAGTLIACEAAQIHQALFASGKDAQLDGLVKARITRGQTIPASHYVAVQQARGQLQKAFDAAIADFDLLILPTVPVVAPLIKSLEDADAFNRTNLLVLRNPSVFNFYDVPAASLPLPRAASELPVGLMVVGKRGQDRNLLELAHCLGTTVSGSSSG</sequence>
<dbReference type="Gene3D" id="3.90.1300.10">
    <property type="entry name" value="Amidase signature (AS) domain"/>
    <property type="match status" value="1"/>
</dbReference>
<reference evidence="2 3" key="1">
    <citation type="submission" date="2024-08" db="EMBL/GenBank/DDBJ databases">
        <authorList>
            <person name="Feng Z."/>
            <person name="Ronholm J."/>
        </authorList>
    </citation>
    <scope>NUCLEOTIDE SEQUENCE [LARGE SCALE GENOMIC DNA]</scope>
    <source>
        <strain evidence="2 3">4-AB0-8</strain>
    </source>
</reference>
<dbReference type="RefSeq" id="WP_370893608.1">
    <property type="nucleotide sequence ID" value="NZ_JBGJLR010000008.1"/>
</dbReference>
<dbReference type="Pfam" id="PF01425">
    <property type="entry name" value="Amidase"/>
    <property type="match status" value="1"/>
</dbReference>
<dbReference type="InterPro" id="IPR000120">
    <property type="entry name" value="Amidase"/>
</dbReference>